<evidence type="ECO:0000256" key="4">
    <source>
        <dbReference type="ARBA" id="ARBA00023136"/>
    </source>
</evidence>
<proteinExistence type="inferred from homology"/>
<dbReference type="SUPFAM" id="SSF48452">
    <property type="entry name" value="TPR-like"/>
    <property type="match status" value="1"/>
</dbReference>
<feature type="domain" description="RagB/SusD" evidence="6">
    <location>
        <begin position="265"/>
        <end position="510"/>
    </location>
</feature>
<keyword evidence="9" id="KW-1185">Reference proteome</keyword>
<sequence>MNKHLLYITLLASTLLAPSCNKDLLNVENPNTITEDQFWKTESDAEKGVNAIYSMFYQNGGFNRWIYFRLDLTSDEGFSRSPWLELGDWTRFQYINYNFWEGNVNTWRDVYKAIFRANQVLAYVPDIPFADEQKKSRLLAQAHFLRGLYYYYAAILWENVPLVLEPSEPADLPQQNTLEEVWAQVEKDLTAAAAVLPPQWDDPNVGRATKGAAQAMLAKTYMQQHKWPEAKTALDYLVTGEGQGYYDLVPAFRDNFRGNTENNIESVFEIQFSDANKTGEGDGPNSNMGSNRSQFFAPRGIGWSDGQARNWIIGEFKKEMNKDGALDERLRYTLFYKDLEADFGDKVYGRDWQWDADEAWFRKYQRDYYRSNEDYFNEINFRMIRYADVLLMYAEVLNELGQTANAYQYVDRVRERANMRPLATAYPAIGNDAAAFRERLKVERELELCGESVRWADLKRWDDLRSDAGVDKVAARDPDFNNFVVGKHIRLPLPQIEVENNTNLEQNDDY</sequence>
<dbReference type="RefSeq" id="WP_146864283.1">
    <property type="nucleotide sequence ID" value="NZ_BKAU01000004.1"/>
</dbReference>
<dbReference type="OrthoDB" id="5694214at2"/>
<accession>A0A512RMZ5</accession>
<evidence type="ECO:0000256" key="1">
    <source>
        <dbReference type="ARBA" id="ARBA00004442"/>
    </source>
</evidence>
<comment type="similarity">
    <text evidence="2">Belongs to the SusD family.</text>
</comment>
<gene>
    <name evidence="8" type="ORF">CCY01nite_33220</name>
</gene>
<evidence type="ECO:0000259" key="6">
    <source>
        <dbReference type="Pfam" id="PF07980"/>
    </source>
</evidence>
<dbReference type="EMBL" id="BKAU01000004">
    <property type="protein sequence ID" value="GEP97062.1"/>
    <property type="molecule type" value="Genomic_DNA"/>
</dbReference>
<dbReference type="Proteomes" id="UP000321436">
    <property type="component" value="Unassembled WGS sequence"/>
</dbReference>
<dbReference type="AlphaFoldDB" id="A0A512RMZ5"/>
<evidence type="ECO:0000313" key="9">
    <source>
        <dbReference type="Proteomes" id="UP000321436"/>
    </source>
</evidence>
<keyword evidence="3" id="KW-0732">Signal</keyword>
<name>A0A512RMZ5_9BACT</name>
<dbReference type="InterPro" id="IPR011990">
    <property type="entry name" value="TPR-like_helical_dom_sf"/>
</dbReference>
<keyword evidence="5" id="KW-0998">Cell outer membrane</keyword>
<dbReference type="InterPro" id="IPR033985">
    <property type="entry name" value="SusD-like_N"/>
</dbReference>
<keyword evidence="4" id="KW-0472">Membrane</keyword>
<evidence type="ECO:0000256" key="5">
    <source>
        <dbReference type="ARBA" id="ARBA00023237"/>
    </source>
</evidence>
<feature type="domain" description="SusD-like N-terminal" evidence="7">
    <location>
        <begin position="42"/>
        <end position="222"/>
    </location>
</feature>
<evidence type="ECO:0000256" key="2">
    <source>
        <dbReference type="ARBA" id="ARBA00006275"/>
    </source>
</evidence>
<evidence type="ECO:0000259" key="7">
    <source>
        <dbReference type="Pfam" id="PF14322"/>
    </source>
</evidence>
<comment type="subcellular location">
    <subcellularLocation>
        <location evidence="1">Cell outer membrane</location>
    </subcellularLocation>
</comment>
<dbReference type="Pfam" id="PF14322">
    <property type="entry name" value="SusD-like_3"/>
    <property type="match status" value="1"/>
</dbReference>
<comment type="caution">
    <text evidence="8">The sequence shown here is derived from an EMBL/GenBank/DDBJ whole genome shotgun (WGS) entry which is preliminary data.</text>
</comment>
<protein>
    <submittedName>
        <fullName evidence="8">Membrane protein</fullName>
    </submittedName>
</protein>
<dbReference type="GO" id="GO:0009279">
    <property type="term" value="C:cell outer membrane"/>
    <property type="evidence" value="ECO:0007669"/>
    <property type="project" value="UniProtKB-SubCell"/>
</dbReference>
<dbReference type="CDD" id="cd08977">
    <property type="entry name" value="SusD"/>
    <property type="match status" value="1"/>
</dbReference>
<evidence type="ECO:0000256" key="3">
    <source>
        <dbReference type="ARBA" id="ARBA00022729"/>
    </source>
</evidence>
<dbReference type="InterPro" id="IPR012944">
    <property type="entry name" value="SusD_RagB_dom"/>
</dbReference>
<reference evidence="8 9" key="1">
    <citation type="submission" date="2019-07" db="EMBL/GenBank/DDBJ databases">
        <title>Whole genome shotgun sequence of Chitinophaga cymbidii NBRC 109752.</title>
        <authorList>
            <person name="Hosoyama A."/>
            <person name="Uohara A."/>
            <person name="Ohji S."/>
            <person name="Ichikawa N."/>
        </authorList>
    </citation>
    <scope>NUCLEOTIDE SEQUENCE [LARGE SCALE GENOMIC DNA]</scope>
    <source>
        <strain evidence="8 9">NBRC 109752</strain>
    </source>
</reference>
<evidence type="ECO:0000313" key="8">
    <source>
        <dbReference type="EMBL" id="GEP97062.1"/>
    </source>
</evidence>
<dbReference type="Pfam" id="PF07980">
    <property type="entry name" value="SusD_RagB"/>
    <property type="match status" value="1"/>
</dbReference>
<organism evidence="8 9">
    <name type="scientific">Chitinophaga cymbidii</name>
    <dbReference type="NCBI Taxonomy" id="1096750"/>
    <lineage>
        <taxon>Bacteria</taxon>
        <taxon>Pseudomonadati</taxon>
        <taxon>Bacteroidota</taxon>
        <taxon>Chitinophagia</taxon>
        <taxon>Chitinophagales</taxon>
        <taxon>Chitinophagaceae</taxon>
        <taxon>Chitinophaga</taxon>
    </lineage>
</organism>
<dbReference type="Gene3D" id="1.25.40.390">
    <property type="match status" value="1"/>
</dbReference>